<protein>
    <submittedName>
        <fullName evidence="2">Uncharacterized protein</fullName>
    </submittedName>
</protein>
<keyword evidence="1" id="KW-0143">Chaperone</keyword>
<comment type="caution">
    <text evidence="2">The sequence shown here is derived from an EMBL/GenBank/DDBJ whole genome shotgun (WGS) entry which is preliminary data.</text>
</comment>
<name>A0ABS8RMG2_DATST</name>
<sequence>MSFVENGDVGMMFSEIFGNIFNRDMGGEDVKVPIELSFMEAVQGCSKNITFQTDLPCTACGGTGVPPGTRPETCKRCKGSVNLTNWSFHTSDNLSFMQRNGENRVEPLIEIFLDYRVSASLAKKPGTTRTKDGESGYHAWYAGRHFVRHSRCMEVVEQILKAIDLEISLLLSSVKASMVRRPCFPERKALIFLVDAVLSITQVRAGTQPGQKDQFVHFTVSIPHGVPFVNLTPRQRQLIEEFAKEEQRYDKGAAAGASR</sequence>
<keyword evidence="3" id="KW-1185">Reference proteome</keyword>
<dbReference type="PANTHER" id="PTHR43096:SF52">
    <property type="entry name" value="DNAJ HOMOLOG 1, MITOCHONDRIAL-RELATED"/>
    <property type="match status" value="1"/>
</dbReference>
<proteinExistence type="predicted"/>
<evidence type="ECO:0000313" key="2">
    <source>
        <dbReference type="EMBL" id="MCD7447461.1"/>
    </source>
</evidence>
<evidence type="ECO:0000313" key="3">
    <source>
        <dbReference type="Proteomes" id="UP000823775"/>
    </source>
</evidence>
<dbReference type="Gene3D" id="2.10.230.10">
    <property type="entry name" value="Heat shock protein DnaJ, cysteine-rich domain"/>
    <property type="match status" value="1"/>
</dbReference>
<accession>A0ABS8RMG2</accession>
<dbReference type="Gene3D" id="2.60.260.20">
    <property type="entry name" value="Urease metallochaperone UreE, N-terminal domain"/>
    <property type="match status" value="1"/>
</dbReference>
<dbReference type="Proteomes" id="UP000823775">
    <property type="component" value="Unassembled WGS sequence"/>
</dbReference>
<dbReference type="SUPFAM" id="SSF57938">
    <property type="entry name" value="DnaJ/Hsp40 cysteine-rich domain"/>
    <property type="match status" value="1"/>
</dbReference>
<gene>
    <name evidence="2" type="ORF">HAX54_029727</name>
</gene>
<organism evidence="2 3">
    <name type="scientific">Datura stramonium</name>
    <name type="common">Jimsonweed</name>
    <name type="synonym">Common thornapple</name>
    <dbReference type="NCBI Taxonomy" id="4076"/>
    <lineage>
        <taxon>Eukaryota</taxon>
        <taxon>Viridiplantae</taxon>
        <taxon>Streptophyta</taxon>
        <taxon>Embryophyta</taxon>
        <taxon>Tracheophyta</taxon>
        <taxon>Spermatophyta</taxon>
        <taxon>Magnoliopsida</taxon>
        <taxon>eudicotyledons</taxon>
        <taxon>Gunneridae</taxon>
        <taxon>Pentapetalae</taxon>
        <taxon>asterids</taxon>
        <taxon>lamiids</taxon>
        <taxon>Solanales</taxon>
        <taxon>Solanaceae</taxon>
        <taxon>Solanoideae</taxon>
        <taxon>Datureae</taxon>
        <taxon>Datura</taxon>
    </lineage>
</organism>
<reference evidence="2 3" key="1">
    <citation type="journal article" date="2021" name="BMC Genomics">
        <title>Datura genome reveals duplications of psychoactive alkaloid biosynthetic genes and high mutation rate following tissue culture.</title>
        <authorList>
            <person name="Rajewski A."/>
            <person name="Carter-House D."/>
            <person name="Stajich J."/>
            <person name="Litt A."/>
        </authorList>
    </citation>
    <scope>NUCLEOTIDE SEQUENCE [LARGE SCALE GENOMIC DNA]</scope>
    <source>
        <strain evidence="2">AR-01</strain>
    </source>
</reference>
<evidence type="ECO:0000256" key="1">
    <source>
        <dbReference type="ARBA" id="ARBA00023186"/>
    </source>
</evidence>
<dbReference type="EMBL" id="JACEIK010000037">
    <property type="protein sequence ID" value="MCD7447461.1"/>
    <property type="molecule type" value="Genomic_DNA"/>
</dbReference>
<dbReference type="PANTHER" id="PTHR43096">
    <property type="entry name" value="DNAJ HOMOLOG 1, MITOCHONDRIAL-RELATED"/>
    <property type="match status" value="1"/>
</dbReference>
<dbReference type="InterPro" id="IPR036410">
    <property type="entry name" value="HSP_DnaJ_Cys-rich_dom_sf"/>
</dbReference>